<evidence type="ECO:0000256" key="10">
    <source>
        <dbReference type="ARBA" id="ARBA00022909"/>
    </source>
</evidence>
<organism evidence="13 14">
    <name type="scientific">Weissella muntiaci</name>
    <dbReference type="NCBI Taxonomy" id="2508881"/>
    <lineage>
        <taxon>Bacteria</taxon>
        <taxon>Bacillati</taxon>
        <taxon>Bacillota</taxon>
        <taxon>Bacilli</taxon>
        <taxon>Lactobacillales</taxon>
        <taxon>Lactobacillaceae</taxon>
        <taxon>Weissella</taxon>
    </lineage>
</organism>
<dbReference type="AlphaFoldDB" id="A0A6C2C897"/>
<keyword evidence="9" id="KW-0460">Magnesium</keyword>
<accession>A0A6C2C897</accession>
<dbReference type="PANTHER" id="PTHR20941">
    <property type="entry name" value="FOLATE SYNTHESIS PROTEINS"/>
    <property type="match status" value="1"/>
</dbReference>
<evidence type="ECO:0000313" key="14">
    <source>
        <dbReference type="Proteomes" id="UP000371977"/>
    </source>
</evidence>
<evidence type="ECO:0000313" key="13">
    <source>
        <dbReference type="EMBL" id="TYC50248.1"/>
    </source>
</evidence>
<dbReference type="EMBL" id="SDGZ01000010">
    <property type="protein sequence ID" value="TYC50248.1"/>
    <property type="molecule type" value="Genomic_DNA"/>
</dbReference>
<evidence type="ECO:0000256" key="5">
    <source>
        <dbReference type="ARBA" id="ARBA00012458"/>
    </source>
</evidence>
<dbReference type="NCBIfam" id="TIGR01496">
    <property type="entry name" value="DHPS"/>
    <property type="match status" value="1"/>
</dbReference>
<sequence>MVITESNPMQHSLQAIGIQFDEVSGTVRERLEELLRHNLSVTEIGQTALLAFMTVFELRNLIAAWPFLAGKEQLSKILERNRVIWSGKKFTFDLTFQPIVYSIINITPDSFYDGAPQNLTLEYIEQRVRDDLDAGADVIEFGGKSSRPGYEDISPEVEWQRLAEPLRAIRATFPAAVIAIDTDEAYVMEQALLAGADIINDIDGFDTEAKLAVLAKYHPAVVVMNNGRAGFTHADNVYDELPVFFAEKQAELLAHGLQAEQIVVDPGVGFFDKRNGMDSVERMKTTGLLTKLGLPVMIAISRKSFMSKVFNLPVAERLYSTLIFEQMLLSAGGRIIRAHDTRATRLLVDGYVEYQEH</sequence>
<dbReference type="EC" id="2.5.1.15" evidence="5"/>
<dbReference type="GO" id="GO:0004156">
    <property type="term" value="F:dihydropteroate synthase activity"/>
    <property type="evidence" value="ECO:0007669"/>
    <property type="project" value="UniProtKB-EC"/>
</dbReference>
<dbReference type="InterPro" id="IPR045031">
    <property type="entry name" value="DHP_synth-like"/>
</dbReference>
<dbReference type="GO" id="GO:0005829">
    <property type="term" value="C:cytosol"/>
    <property type="evidence" value="ECO:0007669"/>
    <property type="project" value="TreeGrafter"/>
</dbReference>
<dbReference type="InterPro" id="IPR011005">
    <property type="entry name" value="Dihydropteroate_synth-like_sf"/>
</dbReference>
<comment type="pathway">
    <text evidence="3">Cofactor biosynthesis; tetrahydrofolate biosynthesis; 7,8-dihydrofolate from 2-amino-4-hydroxy-6-hydroxymethyl-7,8-dihydropteridine diphosphate and 4-aminobenzoate: step 1/2.</text>
</comment>
<gene>
    <name evidence="13" type="primary">folP</name>
    <name evidence="13" type="ORF">ESZ50_03575</name>
</gene>
<evidence type="ECO:0000256" key="2">
    <source>
        <dbReference type="ARBA" id="ARBA00001946"/>
    </source>
</evidence>
<comment type="catalytic activity">
    <reaction evidence="1">
        <text>(7,8-dihydropterin-6-yl)methyl diphosphate + 4-aminobenzoate = 7,8-dihydropteroate + diphosphate</text>
        <dbReference type="Rhea" id="RHEA:19949"/>
        <dbReference type="ChEBI" id="CHEBI:17836"/>
        <dbReference type="ChEBI" id="CHEBI:17839"/>
        <dbReference type="ChEBI" id="CHEBI:33019"/>
        <dbReference type="ChEBI" id="CHEBI:72950"/>
        <dbReference type="EC" id="2.5.1.15"/>
    </reaction>
</comment>
<dbReference type="InterPro" id="IPR006390">
    <property type="entry name" value="DHP_synth_dom"/>
</dbReference>
<evidence type="ECO:0000256" key="11">
    <source>
        <dbReference type="ARBA" id="ARBA00030193"/>
    </source>
</evidence>
<comment type="cofactor">
    <cofactor evidence="2">
        <name>Mg(2+)</name>
        <dbReference type="ChEBI" id="CHEBI:18420"/>
    </cofactor>
</comment>
<keyword evidence="8" id="KW-0479">Metal-binding</keyword>
<evidence type="ECO:0000256" key="1">
    <source>
        <dbReference type="ARBA" id="ARBA00000012"/>
    </source>
</evidence>
<evidence type="ECO:0000256" key="8">
    <source>
        <dbReference type="ARBA" id="ARBA00022723"/>
    </source>
</evidence>
<protein>
    <recommendedName>
        <fullName evidence="6">Dihydropteroate synthase</fullName>
        <ecNumber evidence="5">2.5.1.15</ecNumber>
    </recommendedName>
    <alternativeName>
        <fullName evidence="11">Dihydropteroate pyrophosphorylase</fullName>
    </alternativeName>
</protein>
<proteinExistence type="inferred from homology"/>
<dbReference type="PROSITE" id="PS50972">
    <property type="entry name" value="PTERIN_BINDING"/>
    <property type="match status" value="1"/>
</dbReference>
<dbReference type="SUPFAM" id="SSF51717">
    <property type="entry name" value="Dihydropteroate synthetase-like"/>
    <property type="match status" value="1"/>
</dbReference>
<dbReference type="Gene3D" id="3.20.20.20">
    <property type="entry name" value="Dihydropteroate synthase-like"/>
    <property type="match status" value="1"/>
</dbReference>
<reference evidence="13 14" key="1">
    <citation type="submission" date="2019-01" db="EMBL/GenBank/DDBJ databases">
        <title>Weissella sp. nov., a novel lactic acid bacterium isolated from animal feces.</title>
        <authorList>
            <person name="Wang L.-T."/>
        </authorList>
    </citation>
    <scope>NUCLEOTIDE SEQUENCE [LARGE SCALE GENOMIC DNA]</scope>
    <source>
        <strain evidence="13 14">8H-2</strain>
    </source>
</reference>
<dbReference type="Proteomes" id="UP000371977">
    <property type="component" value="Unassembled WGS sequence"/>
</dbReference>
<keyword evidence="10" id="KW-0289">Folate biosynthesis</keyword>
<keyword evidence="14" id="KW-1185">Reference proteome</keyword>
<evidence type="ECO:0000256" key="3">
    <source>
        <dbReference type="ARBA" id="ARBA00004763"/>
    </source>
</evidence>
<dbReference type="PANTHER" id="PTHR20941:SF1">
    <property type="entry name" value="FOLIC ACID SYNTHESIS PROTEIN FOL1"/>
    <property type="match status" value="1"/>
</dbReference>
<dbReference type="GO" id="GO:0046656">
    <property type="term" value="P:folic acid biosynthetic process"/>
    <property type="evidence" value="ECO:0007669"/>
    <property type="project" value="UniProtKB-KW"/>
</dbReference>
<keyword evidence="7 13" id="KW-0808">Transferase</keyword>
<dbReference type="GO" id="GO:0046654">
    <property type="term" value="P:tetrahydrofolate biosynthetic process"/>
    <property type="evidence" value="ECO:0007669"/>
    <property type="project" value="UniProtKB-UniPathway"/>
</dbReference>
<name>A0A6C2C897_9LACO</name>
<evidence type="ECO:0000256" key="7">
    <source>
        <dbReference type="ARBA" id="ARBA00022679"/>
    </source>
</evidence>
<evidence type="ECO:0000256" key="4">
    <source>
        <dbReference type="ARBA" id="ARBA00009503"/>
    </source>
</evidence>
<dbReference type="Pfam" id="PF00809">
    <property type="entry name" value="Pterin_bind"/>
    <property type="match status" value="1"/>
</dbReference>
<evidence type="ECO:0000256" key="9">
    <source>
        <dbReference type="ARBA" id="ARBA00022842"/>
    </source>
</evidence>
<dbReference type="OrthoDB" id="9811744at2"/>
<comment type="similarity">
    <text evidence="4">Belongs to the DHPS family.</text>
</comment>
<feature type="domain" description="Pterin-binding" evidence="12">
    <location>
        <begin position="98"/>
        <end position="349"/>
    </location>
</feature>
<evidence type="ECO:0000259" key="12">
    <source>
        <dbReference type="PROSITE" id="PS50972"/>
    </source>
</evidence>
<dbReference type="GO" id="GO:0046872">
    <property type="term" value="F:metal ion binding"/>
    <property type="evidence" value="ECO:0007669"/>
    <property type="project" value="UniProtKB-KW"/>
</dbReference>
<dbReference type="UniPathway" id="UPA00077">
    <property type="reaction ID" value="UER00156"/>
</dbReference>
<comment type="caution">
    <text evidence="13">The sequence shown here is derived from an EMBL/GenBank/DDBJ whole genome shotgun (WGS) entry which is preliminary data.</text>
</comment>
<evidence type="ECO:0000256" key="6">
    <source>
        <dbReference type="ARBA" id="ARBA00016919"/>
    </source>
</evidence>
<dbReference type="InterPro" id="IPR000489">
    <property type="entry name" value="Pterin-binding_dom"/>
</dbReference>